<feature type="domain" description="DUF559" evidence="1">
    <location>
        <begin position="185"/>
        <end position="278"/>
    </location>
</feature>
<protein>
    <recommendedName>
        <fullName evidence="5">DUF559 domain-containing protein</fullName>
    </recommendedName>
</protein>
<evidence type="ECO:0000259" key="2">
    <source>
        <dbReference type="Pfam" id="PF13338"/>
    </source>
</evidence>
<sequence>MLESWLAQHDGVITRAQAGACGLSGDAVDRLVRGGKWKAIHRGVFFVADRPFTAEARIRCAVWGAGDRAVLSGEAAAFWHRVVSEMPGTIEVTVPRTGRSRAAGCRLRRRDVHSTDVVVRRGVRVTSLELSVLEASVGKAHIMDRALQRHTNLESLRRAHARNAGRTGAPKAERLLAAAEGGARSEGERLLVRELRLRKITGWAVNYRWDGYELDIAFIVEMVAIEIDGWAFHSDRDAFQRDRTRQNAISRDWTVLRYTWADLTERMDRVIAEILAALARIRCSQPR</sequence>
<name>A0A143QJR8_RHOFA</name>
<dbReference type="InterPro" id="IPR025159">
    <property type="entry name" value="AbiEi_N"/>
</dbReference>
<dbReference type="EMBL" id="CP015220">
    <property type="protein sequence ID" value="AMY23028.1"/>
    <property type="molecule type" value="Genomic_DNA"/>
</dbReference>
<dbReference type="Gene3D" id="3.40.960.10">
    <property type="entry name" value="VSR Endonuclease"/>
    <property type="match status" value="1"/>
</dbReference>
<dbReference type="Pfam" id="PF13338">
    <property type="entry name" value="AbiEi_4"/>
    <property type="match status" value="1"/>
</dbReference>
<dbReference type="KEGG" id="rhs:A3Q41_01724"/>
<accession>A0A143QJR8</accession>
<gene>
    <name evidence="3" type="ORF">A3Q41_01724</name>
</gene>
<dbReference type="RefSeq" id="WP_048318842.1">
    <property type="nucleotide sequence ID" value="NZ_CP015220.1"/>
</dbReference>
<feature type="domain" description="AbiEi antitoxin N-terminal" evidence="2">
    <location>
        <begin position="2"/>
        <end position="45"/>
    </location>
</feature>
<dbReference type="OrthoDB" id="5243722at2"/>
<dbReference type="AlphaFoldDB" id="A0A143QJR8"/>
<proteinExistence type="predicted"/>
<dbReference type="PATRIC" id="fig|1653479.3.peg.1744"/>
<reference evidence="3 4" key="1">
    <citation type="journal article" date="2016" name="Genome Announc.">
        <title>Complete Genome and Plasmid Sequences for Rhodococcus fascians D188 and Draft Sequences for Rhodococcus Isolates PBTS 1 and PBTS 2.</title>
        <authorList>
            <person name="Stamler R.A."/>
            <person name="Vereecke D."/>
            <person name="Zhang Y."/>
            <person name="Schilkey F."/>
            <person name="Devitt N."/>
            <person name="Randall J.J."/>
        </authorList>
    </citation>
    <scope>NUCLEOTIDE SEQUENCE [LARGE SCALE GENOMIC DNA]</scope>
    <source>
        <strain evidence="3 4">PBTS2</strain>
    </source>
</reference>
<dbReference type="InterPro" id="IPR011335">
    <property type="entry name" value="Restrct_endonuc-II-like"/>
</dbReference>
<dbReference type="SUPFAM" id="SSF52980">
    <property type="entry name" value="Restriction endonuclease-like"/>
    <property type="match status" value="1"/>
</dbReference>
<evidence type="ECO:0000259" key="1">
    <source>
        <dbReference type="Pfam" id="PF04480"/>
    </source>
</evidence>
<evidence type="ECO:0000313" key="3">
    <source>
        <dbReference type="EMBL" id="AMY23028.1"/>
    </source>
</evidence>
<evidence type="ECO:0008006" key="5">
    <source>
        <dbReference type="Google" id="ProtNLM"/>
    </source>
</evidence>
<dbReference type="Proteomes" id="UP000076038">
    <property type="component" value="Chromosome"/>
</dbReference>
<dbReference type="Pfam" id="PF04480">
    <property type="entry name" value="DUF559"/>
    <property type="match status" value="1"/>
</dbReference>
<evidence type="ECO:0000313" key="4">
    <source>
        <dbReference type="Proteomes" id="UP000076038"/>
    </source>
</evidence>
<organism evidence="3 4">
    <name type="scientific">Rhodococcoides fascians</name>
    <name type="common">Rhodococcus fascians</name>
    <dbReference type="NCBI Taxonomy" id="1828"/>
    <lineage>
        <taxon>Bacteria</taxon>
        <taxon>Bacillati</taxon>
        <taxon>Actinomycetota</taxon>
        <taxon>Actinomycetes</taxon>
        <taxon>Mycobacteriales</taxon>
        <taxon>Nocardiaceae</taxon>
        <taxon>Rhodococcoides</taxon>
    </lineage>
</organism>
<dbReference type="InterPro" id="IPR007569">
    <property type="entry name" value="DUF559"/>
</dbReference>
<keyword evidence="4" id="KW-1185">Reference proteome</keyword>
<reference evidence="4" key="2">
    <citation type="submission" date="2016-04" db="EMBL/GenBank/DDBJ databases">
        <title>Complete Genome and Plasmid Sequences for Rhodococcus fascians D188 and Draft Sequences for Rhodococcus spp. Isolates PBTS 1 and PBTS 2.</title>
        <authorList>
            <person name="Stamer R."/>
            <person name="Vereecke D."/>
            <person name="Zhang Y."/>
            <person name="Schilkey F."/>
            <person name="Devitt N."/>
            <person name="Randall J."/>
        </authorList>
    </citation>
    <scope>NUCLEOTIDE SEQUENCE [LARGE SCALE GENOMIC DNA]</scope>
    <source>
        <strain evidence="4">PBTS2</strain>
    </source>
</reference>